<proteinExistence type="predicted"/>
<sequence length="110" mass="12028">MIFSCPKEAFPEQYTLTVEVEGYNWSGELNIDVNGKSKLGEYFDSLGSSQFVFDVIQGDKVDVYTMPGADEAYVRSYSGLSDVSSSDNSVTGTVQENVHIIVSDNPPGTR</sequence>
<organism evidence="1">
    <name type="scientific">Myoviridae sp. ctZDd15</name>
    <dbReference type="NCBI Taxonomy" id="2826664"/>
    <lineage>
        <taxon>Viruses</taxon>
        <taxon>Duplodnaviria</taxon>
        <taxon>Heunggongvirae</taxon>
        <taxon>Uroviricota</taxon>
        <taxon>Caudoviricetes</taxon>
    </lineage>
</organism>
<dbReference type="EMBL" id="BK014788">
    <property type="protein sequence ID" value="DAD75730.1"/>
    <property type="molecule type" value="Genomic_DNA"/>
</dbReference>
<name>A0A8S5M0H7_9CAUD</name>
<reference evidence="1" key="1">
    <citation type="journal article" date="2021" name="Proc. Natl. Acad. Sci. U.S.A.">
        <title>A Catalog of Tens of Thousands of Viruses from Human Metagenomes Reveals Hidden Associations with Chronic Diseases.</title>
        <authorList>
            <person name="Tisza M.J."/>
            <person name="Buck C.B."/>
        </authorList>
    </citation>
    <scope>NUCLEOTIDE SEQUENCE</scope>
    <source>
        <strain evidence="1">CtZDd15</strain>
    </source>
</reference>
<accession>A0A8S5M0H7</accession>
<evidence type="ECO:0000313" key="1">
    <source>
        <dbReference type="EMBL" id="DAD75730.1"/>
    </source>
</evidence>
<protein>
    <submittedName>
        <fullName evidence="1">Uncharacterized protein</fullName>
    </submittedName>
</protein>